<evidence type="ECO:0000256" key="3">
    <source>
        <dbReference type="SAM" id="MobiDB-lite"/>
    </source>
</evidence>
<name>A0A286G3I2_9PROT</name>
<dbReference type="EMBL" id="OCNJ01000001">
    <property type="protein sequence ID" value="SOD90065.1"/>
    <property type="molecule type" value="Genomic_DNA"/>
</dbReference>
<comment type="similarity">
    <text evidence="1">Belongs to the FAH family.</text>
</comment>
<dbReference type="FunFam" id="3.90.850.10:FF:000002">
    <property type="entry name" value="2-hydroxyhepta-2,4-diene-1,7-dioate isomerase"/>
    <property type="match status" value="1"/>
</dbReference>
<keyword evidence="6" id="KW-1185">Reference proteome</keyword>
<dbReference type="RefSeq" id="WP_097277317.1">
    <property type="nucleotide sequence ID" value="NZ_OCNJ01000001.1"/>
</dbReference>
<keyword evidence="2" id="KW-0479">Metal-binding</keyword>
<dbReference type="InterPro" id="IPR036663">
    <property type="entry name" value="Fumarylacetoacetase_C_sf"/>
</dbReference>
<dbReference type="Gene3D" id="3.90.850.10">
    <property type="entry name" value="Fumarylacetoacetase-like, C-terminal domain"/>
    <property type="match status" value="1"/>
</dbReference>
<dbReference type="GO" id="GO:0016853">
    <property type="term" value="F:isomerase activity"/>
    <property type="evidence" value="ECO:0007669"/>
    <property type="project" value="UniProtKB-ARBA"/>
</dbReference>
<gene>
    <name evidence="5" type="ORF">SAMN05421508_101428</name>
</gene>
<sequence length="286" mass="30261">MKLLRWGPPDAEKPGLIAADGSIRDLSAEIADLAPARMTPADWDRLHGLDPAALPAVPAGERLGPPVAGVGNIVCIGLNYHDHARETGIPAPPEPIVFNKHTGALTGPAGPVPLPRGSLKMDWEAELAVVIGTRAYAVREQDALAHVAGYCVANDVSERVYQMERGGQWVKGKSCPGFCPLGPWLVTPDEVPDPQALRVWLEVNGRRMQDGTTADMIFPVAFLVSYLSRFMALQPGDVILTGTPAGTGLGHDTFLREGDRIRLGIDGLGEQDQPVTANGAGNGGGH</sequence>
<evidence type="ECO:0000313" key="5">
    <source>
        <dbReference type="EMBL" id="SOD90065.1"/>
    </source>
</evidence>
<reference evidence="5 6" key="1">
    <citation type="submission" date="2017-09" db="EMBL/GenBank/DDBJ databases">
        <authorList>
            <person name="Ehlers B."/>
            <person name="Leendertz F.H."/>
        </authorList>
    </citation>
    <scope>NUCLEOTIDE SEQUENCE [LARGE SCALE GENOMIC DNA]</scope>
    <source>
        <strain evidence="5 6">USBA 140</strain>
    </source>
</reference>
<feature type="domain" description="Fumarylacetoacetase-like C-terminal" evidence="4">
    <location>
        <begin position="73"/>
        <end position="275"/>
    </location>
</feature>
<proteinExistence type="inferred from homology"/>
<evidence type="ECO:0000256" key="1">
    <source>
        <dbReference type="ARBA" id="ARBA00010211"/>
    </source>
</evidence>
<evidence type="ECO:0000259" key="4">
    <source>
        <dbReference type="Pfam" id="PF01557"/>
    </source>
</evidence>
<dbReference type="Pfam" id="PF01557">
    <property type="entry name" value="FAA_hydrolase"/>
    <property type="match status" value="1"/>
</dbReference>
<dbReference type="AlphaFoldDB" id="A0A286G3I2"/>
<accession>A0A286G3I2</accession>
<dbReference type="Proteomes" id="UP000219621">
    <property type="component" value="Unassembled WGS sequence"/>
</dbReference>
<organism evidence="5 6">
    <name type="scientific">Caenispirillum bisanense</name>
    <dbReference type="NCBI Taxonomy" id="414052"/>
    <lineage>
        <taxon>Bacteria</taxon>
        <taxon>Pseudomonadati</taxon>
        <taxon>Pseudomonadota</taxon>
        <taxon>Alphaproteobacteria</taxon>
        <taxon>Rhodospirillales</taxon>
        <taxon>Novispirillaceae</taxon>
        <taxon>Caenispirillum</taxon>
    </lineage>
</organism>
<dbReference type="InterPro" id="IPR051121">
    <property type="entry name" value="FAH"/>
</dbReference>
<feature type="region of interest" description="Disordered" evidence="3">
    <location>
        <begin position="267"/>
        <end position="286"/>
    </location>
</feature>
<dbReference type="PANTHER" id="PTHR42796:SF4">
    <property type="entry name" value="FUMARYLACETOACETATE HYDROLASE DOMAIN-CONTAINING PROTEIN 2A"/>
    <property type="match status" value="1"/>
</dbReference>
<dbReference type="GO" id="GO:0019752">
    <property type="term" value="P:carboxylic acid metabolic process"/>
    <property type="evidence" value="ECO:0007669"/>
    <property type="project" value="UniProtKB-ARBA"/>
</dbReference>
<dbReference type="InterPro" id="IPR011234">
    <property type="entry name" value="Fumarylacetoacetase-like_C"/>
</dbReference>
<evidence type="ECO:0000256" key="2">
    <source>
        <dbReference type="ARBA" id="ARBA00022723"/>
    </source>
</evidence>
<protein>
    <submittedName>
        <fullName evidence="5">2-keto-4-pentenoate hydratase/2-oxohepta-3-ene-1,7-dioic acid hydratase (Catechol pathway)</fullName>
    </submittedName>
</protein>
<dbReference type="PANTHER" id="PTHR42796">
    <property type="entry name" value="FUMARYLACETOACETATE HYDROLASE DOMAIN-CONTAINING PROTEIN 2A-RELATED"/>
    <property type="match status" value="1"/>
</dbReference>
<dbReference type="SUPFAM" id="SSF56529">
    <property type="entry name" value="FAH"/>
    <property type="match status" value="1"/>
</dbReference>
<evidence type="ECO:0000313" key="6">
    <source>
        <dbReference type="Proteomes" id="UP000219621"/>
    </source>
</evidence>
<dbReference type="OrthoDB" id="9780293at2"/>
<dbReference type="GO" id="GO:0046872">
    <property type="term" value="F:metal ion binding"/>
    <property type="evidence" value="ECO:0007669"/>
    <property type="project" value="UniProtKB-KW"/>
</dbReference>